<feature type="compositionally biased region" description="Low complexity" evidence="9">
    <location>
        <begin position="417"/>
        <end position="430"/>
    </location>
</feature>
<evidence type="ECO:0000313" key="14">
    <source>
        <dbReference type="EMBL" id="KAG2988467.1"/>
    </source>
</evidence>
<name>A0A8T1CZ84_9STRA</name>
<comment type="subcellular location">
    <subcellularLocation>
        <location evidence="1">Nucleus</location>
        <location evidence="1">Nuclear pore complex</location>
    </subcellularLocation>
</comment>
<dbReference type="Proteomes" id="UP000760860">
    <property type="component" value="Unassembled WGS sequence"/>
</dbReference>
<dbReference type="PANTHER" id="PTHR23198:SF6">
    <property type="entry name" value="NUCLEAR PORE COMPLEX PROTEIN NUP98-NUP96"/>
    <property type="match status" value="1"/>
</dbReference>
<dbReference type="InterPro" id="IPR036903">
    <property type="entry name" value="Nup98_auto-Pept-S59_dom_sf"/>
</dbReference>
<protein>
    <recommendedName>
        <fullName evidence="10">Peptidase S59 domain-containing protein</fullName>
    </recommendedName>
</protein>
<dbReference type="Proteomes" id="UP000736787">
    <property type="component" value="Unassembled WGS sequence"/>
</dbReference>
<dbReference type="EMBL" id="RCMG01000155">
    <property type="protein sequence ID" value="KAG2861427.1"/>
    <property type="molecule type" value="Genomic_DNA"/>
</dbReference>
<dbReference type="InterPro" id="IPR007230">
    <property type="entry name" value="Nup98_auto-Pept-S59_dom"/>
</dbReference>
<evidence type="ECO:0000256" key="7">
    <source>
        <dbReference type="ARBA" id="ARBA00023132"/>
    </source>
</evidence>
<dbReference type="GO" id="GO:0017056">
    <property type="term" value="F:structural constituent of nuclear pore"/>
    <property type="evidence" value="ECO:0007669"/>
    <property type="project" value="InterPro"/>
</dbReference>
<dbReference type="Proteomes" id="UP000774804">
    <property type="component" value="Unassembled WGS sequence"/>
</dbReference>
<reference evidence="12" key="1">
    <citation type="submission" date="2018-10" db="EMBL/GenBank/DDBJ databases">
        <title>Effector identification in a new, highly contiguous assembly of the strawberry crown rot pathogen Phytophthora cactorum.</title>
        <authorList>
            <person name="Armitage A.D."/>
            <person name="Nellist C.F."/>
            <person name="Bates H."/>
            <person name="Vickerstaff R.J."/>
            <person name="Harrison R.J."/>
        </authorList>
    </citation>
    <scope>NUCLEOTIDE SEQUENCE</scope>
    <source>
        <strain evidence="11">15-7</strain>
        <strain evidence="12">4032</strain>
        <strain evidence="13">4040</strain>
        <strain evidence="14">P415</strain>
        <strain evidence="15">P421</strain>
    </source>
</reference>
<evidence type="ECO:0000256" key="1">
    <source>
        <dbReference type="ARBA" id="ARBA00004567"/>
    </source>
</evidence>
<dbReference type="EMBL" id="RCMV01000190">
    <property type="protein sequence ID" value="KAG3222206.1"/>
    <property type="molecule type" value="Genomic_DNA"/>
</dbReference>
<feature type="region of interest" description="Disordered" evidence="9">
    <location>
        <begin position="404"/>
        <end position="444"/>
    </location>
</feature>
<feature type="compositionally biased region" description="Low complexity" evidence="9">
    <location>
        <begin position="256"/>
        <end position="272"/>
    </location>
</feature>
<feature type="region of interest" description="Disordered" evidence="9">
    <location>
        <begin position="86"/>
        <end position="113"/>
    </location>
</feature>
<dbReference type="EMBL" id="RCML01000152">
    <property type="protein sequence ID" value="KAG2988467.1"/>
    <property type="molecule type" value="Genomic_DNA"/>
</dbReference>
<feature type="region of interest" description="Disordered" evidence="9">
    <location>
        <begin position="367"/>
        <end position="388"/>
    </location>
</feature>
<evidence type="ECO:0000313" key="12">
    <source>
        <dbReference type="EMBL" id="KAG2929314.1"/>
    </source>
</evidence>
<dbReference type="GO" id="GO:0044614">
    <property type="term" value="C:nuclear pore cytoplasmic filaments"/>
    <property type="evidence" value="ECO:0007669"/>
    <property type="project" value="TreeGrafter"/>
</dbReference>
<evidence type="ECO:0000256" key="3">
    <source>
        <dbReference type="ARBA" id="ARBA00022448"/>
    </source>
</evidence>
<evidence type="ECO:0000313" key="16">
    <source>
        <dbReference type="Proteomes" id="UP000774804"/>
    </source>
</evidence>
<dbReference type="Proteomes" id="UP000697107">
    <property type="component" value="Unassembled WGS sequence"/>
</dbReference>
<dbReference type="EMBL" id="RCMI01000159">
    <property type="protein sequence ID" value="KAG2929314.1"/>
    <property type="molecule type" value="Genomic_DNA"/>
</dbReference>
<dbReference type="GO" id="GO:0051028">
    <property type="term" value="P:mRNA transport"/>
    <property type="evidence" value="ECO:0007669"/>
    <property type="project" value="UniProtKB-KW"/>
</dbReference>
<dbReference type="GO" id="GO:0008139">
    <property type="term" value="F:nuclear localization sequence binding"/>
    <property type="evidence" value="ECO:0007669"/>
    <property type="project" value="TreeGrafter"/>
</dbReference>
<organism evidence="12 16">
    <name type="scientific">Phytophthora cactorum</name>
    <dbReference type="NCBI Taxonomy" id="29920"/>
    <lineage>
        <taxon>Eukaryota</taxon>
        <taxon>Sar</taxon>
        <taxon>Stramenopiles</taxon>
        <taxon>Oomycota</taxon>
        <taxon>Peronosporomycetes</taxon>
        <taxon>Peronosporales</taxon>
        <taxon>Peronosporaceae</taxon>
        <taxon>Phytophthora</taxon>
    </lineage>
</organism>
<evidence type="ECO:0000256" key="5">
    <source>
        <dbReference type="ARBA" id="ARBA00022927"/>
    </source>
</evidence>
<dbReference type="PROSITE" id="PS51434">
    <property type="entry name" value="NUP_C"/>
    <property type="match status" value="1"/>
</dbReference>
<proteinExistence type="inferred from homology"/>
<evidence type="ECO:0000256" key="8">
    <source>
        <dbReference type="ARBA" id="ARBA00023242"/>
    </source>
</evidence>
<evidence type="ECO:0000256" key="9">
    <source>
        <dbReference type="SAM" id="MobiDB-lite"/>
    </source>
</evidence>
<dbReference type="SUPFAM" id="SSF82215">
    <property type="entry name" value="C-terminal autoproteolytic domain of nucleoporin nup98"/>
    <property type="match status" value="1"/>
</dbReference>
<evidence type="ECO:0000256" key="2">
    <source>
        <dbReference type="ARBA" id="ARBA00008926"/>
    </source>
</evidence>
<evidence type="ECO:0000256" key="4">
    <source>
        <dbReference type="ARBA" id="ARBA00022816"/>
    </source>
</evidence>
<gene>
    <name evidence="11" type="ORF">PC113_g7194</name>
    <name evidence="12" type="ORF">PC115_g6899</name>
    <name evidence="13" type="ORF">PC117_g8116</name>
    <name evidence="14" type="ORF">PC118_g6687</name>
    <name evidence="15" type="ORF">PC129_g7083</name>
</gene>
<evidence type="ECO:0000313" key="11">
    <source>
        <dbReference type="EMBL" id="KAG2861427.1"/>
    </source>
</evidence>
<evidence type="ECO:0000313" key="13">
    <source>
        <dbReference type="EMBL" id="KAG2945870.1"/>
    </source>
</evidence>
<sequence length="740" mass="77720">MSLFASTINPAPAANGSITFGPPATSGFGGPVTAGFGFGSARSGGFGNASSGSNVVSSAMWADNASEPFGRVESTRRCFARNGKVAATSEWTPPKPPSRPLFQSSSGFHSSSRERVPLFGQSTQSTTLFGASGSNSSGNEATVGGGGFTFGFAAPATKTDALFGTANAGFGGDVGQETTTTLFGNTDNVSESRVDPGFVATRKAFGNSGGSLEASRENSGFGETRTVFGSGSSTAKPPLAPSWNPFASSTKQVGISSNPFAPTSPSTSNPFTFTPPPRSTGNPLATKMSANASVNPFVTKVSANTTVNPFAVKASSNASVNPFAVKTPSNVTVESVRDTPKKLSSVPGSSSSVEFKSGLHPAFNIDSSPWCSHSQQQQQQTLAPTQPASVASFDWTDWGTKKGSIQPSAETSFKMPSFSSSEAQSSYSNSPPEKPDALIASPDNDPYGSVSFGAGIVEQTIKTAIANPPSSVELKVIDAASCSKPRQQPSARFAARLGLARQPLQALSVRSTQPRLPGRTLHTAPPKFRANLPQVDVFRFSSSFSRLAISKKPLRIRVEPSPMLTTAEGTTKSEPVDEISDVQPAVAKASTDPDDEGNSDSPSPVCPVLLNQEYFTKPSLSELQQLAEEELSRVENFVIGRWGCGKITFIGAVDIRGLVLDELVNFSKREVEVYPDDSAKPAIGSELNKSAIVELQGVSAEDNESHEDFLKRLKSHTETMGATFLGYENGGVWSFRVEHF</sequence>
<keyword evidence="4" id="KW-0509">mRNA transport</keyword>
<evidence type="ECO:0000313" key="15">
    <source>
        <dbReference type="EMBL" id="KAG3222206.1"/>
    </source>
</evidence>
<dbReference type="AlphaFoldDB" id="A0A8T1CZ84"/>
<comment type="similarity">
    <text evidence="2">Belongs to the nucleoporin GLFG family.</text>
</comment>
<dbReference type="Gene3D" id="3.30.1610.10">
    <property type="entry name" value="Peptidase S59, nucleoporin"/>
    <property type="match status" value="1"/>
</dbReference>
<dbReference type="GO" id="GO:0034398">
    <property type="term" value="P:telomere tethering at nuclear periphery"/>
    <property type="evidence" value="ECO:0007669"/>
    <property type="project" value="TreeGrafter"/>
</dbReference>
<dbReference type="EMBL" id="RCMK01000172">
    <property type="protein sequence ID" value="KAG2945870.1"/>
    <property type="molecule type" value="Genomic_DNA"/>
</dbReference>
<feature type="region of interest" description="Disordered" evidence="9">
    <location>
        <begin position="584"/>
        <end position="603"/>
    </location>
</feature>
<dbReference type="VEuPathDB" id="FungiDB:PC110_g11571"/>
<feature type="domain" description="Peptidase S59" evidence="10">
    <location>
        <begin position="611"/>
        <end position="740"/>
    </location>
</feature>
<dbReference type="GO" id="GO:0000973">
    <property type="term" value="P:post-transcriptional tethering of RNA polymerase II gene DNA at nuclear periphery"/>
    <property type="evidence" value="ECO:0007669"/>
    <property type="project" value="TreeGrafter"/>
</dbReference>
<keyword evidence="7" id="KW-0906">Nuclear pore complex</keyword>
<comment type="caution">
    <text evidence="12">The sequence shown here is derived from an EMBL/GenBank/DDBJ whole genome shotgun (WGS) entry which is preliminary data.</text>
</comment>
<evidence type="ECO:0000256" key="6">
    <source>
        <dbReference type="ARBA" id="ARBA00023010"/>
    </source>
</evidence>
<dbReference type="Pfam" id="PF04096">
    <property type="entry name" value="Nucleoporin2"/>
    <property type="match status" value="1"/>
</dbReference>
<dbReference type="GO" id="GO:0006606">
    <property type="term" value="P:protein import into nucleus"/>
    <property type="evidence" value="ECO:0007669"/>
    <property type="project" value="TreeGrafter"/>
</dbReference>
<dbReference type="GO" id="GO:0003723">
    <property type="term" value="F:RNA binding"/>
    <property type="evidence" value="ECO:0007669"/>
    <property type="project" value="TreeGrafter"/>
</dbReference>
<accession>A0A8T1CZ84</accession>
<dbReference type="InterPro" id="IPR037665">
    <property type="entry name" value="Nucleoporin_S59-like"/>
</dbReference>
<keyword evidence="5" id="KW-0653">Protein transport</keyword>
<feature type="region of interest" description="Disordered" evidence="9">
    <location>
        <begin position="255"/>
        <end position="284"/>
    </location>
</feature>
<dbReference type="GO" id="GO:0006405">
    <property type="term" value="P:RNA export from nucleus"/>
    <property type="evidence" value="ECO:0007669"/>
    <property type="project" value="TreeGrafter"/>
</dbReference>
<keyword evidence="6" id="KW-0811">Translocation</keyword>
<dbReference type="PANTHER" id="PTHR23198">
    <property type="entry name" value="NUCLEOPORIN"/>
    <property type="match status" value="1"/>
</dbReference>
<keyword evidence="8" id="KW-0539">Nucleus</keyword>
<dbReference type="Proteomes" id="UP000735874">
    <property type="component" value="Unassembled WGS sequence"/>
</dbReference>
<keyword evidence="3" id="KW-0813">Transport</keyword>
<evidence type="ECO:0000259" key="10">
    <source>
        <dbReference type="PROSITE" id="PS51434"/>
    </source>
</evidence>